<comment type="caution">
    <text evidence="2">The sequence shown here is derived from an EMBL/GenBank/DDBJ whole genome shotgun (WGS) entry which is preliminary data.</text>
</comment>
<accession>A0ABX0CCV8</accession>
<evidence type="ECO:0000313" key="3">
    <source>
        <dbReference type="Proteomes" id="UP000470876"/>
    </source>
</evidence>
<gene>
    <name evidence="2" type="ORF">GV794_01800</name>
</gene>
<dbReference type="Proteomes" id="UP000470876">
    <property type="component" value="Unassembled WGS sequence"/>
</dbReference>
<dbReference type="SUPFAM" id="SSF47413">
    <property type="entry name" value="lambda repressor-like DNA-binding domains"/>
    <property type="match status" value="1"/>
</dbReference>
<proteinExistence type="predicted"/>
<dbReference type="PROSITE" id="PS50943">
    <property type="entry name" value="HTH_CROC1"/>
    <property type="match status" value="1"/>
</dbReference>
<dbReference type="CDD" id="cd00093">
    <property type="entry name" value="HTH_XRE"/>
    <property type="match status" value="1"/>
</dbReference>
<dbReference type="InterPro" id="IPR011990">
    <property type="entry name" value="TPR-like_helical_dom_sf"/>
</dbReference>
<feature type="domain" description="HTH cro/C1-type" evidence="1">
    <location>
        <begin position="14"/>
        <end position="43"/>
    </location>
</feature>
<dbReference type="InterPro" id="IPR010982">
    <property type="entry name" value="Lambda_DNA-bd_dom_sf"/>
</dbReference>
<name>A0ABX0CCV8_9NOCA</name>
<reference evidence="2 3" key="1">
    <citation type="submission" date="2020-01" db="EMBL/GenBank/DDBJ databases">
        <title>Genetics and antimicrobial susceptibilities of Nocardia species isolated from the soil; a comparison with species isolated from humans.</title>
        <authorList>
            <person name="Carrasco G."/>
            <person name="Monzon S."/>
            <person name="Sansegundo M."/>
            <person name="Garcia E."/>
            <person name="Garrido N."/>
            <person name="Medina M.J."/>
            <person name="Villalon P."/>
            <person name="Ramirez-Arocha A.C."/>
            <person name="Jimenez P."/>
            <person name="Cuesta I."/>
            <person name="Valdezate S."/>
        </authorList>
    </citation>
    <scope>NUCLEOTIDE SEQUENCE [LARGE SCALE GENOMIC DNA]</scope>
    <source>
        <strain evidence="2 3">CNM20110649</strain>
    </source>
</reference>
<organism evidence="2 3">
    <name type="scientific">Nocardia cyriacigeorgica</name>
    <dbReference type="NCBI Taxonomy" id="135487"/>
    <lineage>
        <taxon>Bacteria</taxon>
        <taxon>Bacillati</taxon>
        <taxon>Actinomycetota</taxon>
        <taxon>Actinomycetes</taxon>
        <taxon>Mycobacteriales</taxon>
        <taxon>Nocardiaceae</taxon>
        <taxon>Nocardia</taxon>
    </lineage>
</organism>
<keyword evidence="3" id="KW-1185">Reference proteome</keyword>
<dbReference type="SUPFAM" id="SSF48452">
    <property type="entry name" value="TPR-like"/>
    <property type="match status" value="1"/>
</dbReference>
<evidence type="ECO:0000259" key="1">
    <source>
        <dbReference type="PROSITE" id="PS50943"/>
    </source>
</evidence>
<dbReference type="InterPro" id="IPR001387">
    <property type="entry name" value="Cro/C1-type_HTH"/>
</dbReference>
<dbReference type="RefSeq" id="WP_163824394.1">
    <property type="nucleotide sequence ID" value="NZ_JAAGUX010000002.1"/>
</dbReference>
<sequence>MATVAAWTKQDCVALRDAYRWSQQDLADRIGVVVRTVKRWEAGDKIGRKAAADLDTTLAQAPPEVVARFHELRGGSDVDRRQLLKAAPVAAGLVALGLQPGELFPGGPGRPDAAAVQVIRSTLHSAMQLDDMLGSPAAQGMVVAQTSVTEAMLRDCTPAIRPAVLALHAEWMGFAGCLAWDAGEYDAAARLYMQARDMAHDAEDSDLGAYMLTHLAQLAIWQERPRVAMDYAVAAQAWARDSQDRPLRAYVAMRMAEAAAMAGQKRACLDALAAAEVEIDGVEPNHPSTSRAYFVGSGMLESYKGGCLTLVGEAAEAVAASRRALTMMDPSYTRDRAISLLELERGLIQLGEIDEAAAAVGEAVELTAQNRSPRLVGAIRDGRRDLSPWTGSRSVRDLDVQLTDRDILAV</sequence>
<dbReference type="EMBL" id="JAAGUX010000002">
    <property type="protein sequence ID" value="NEW54401.1"/>
    <property type="molecule type" value="Genomic_DNA"/>
</dbReference>
<dbReference type="Gene3D" id="1.25.40.10">
    <property type="entry name" value="Tetratricopeptide repeat domain"/>
    <property type="match status" value="1"/>
</dbReference>
<evidence type="ECO:0000313" key="2">
    <source>
        <dbReference type="EMBL" id="NEW54401.1"/>
    </source>
</evidence>
<dbReference type="Gene3D" id="1.10.260.40">
    <property type="entry name" value="lambda repressor-like DNA-binding domains"/>
    <property type="match status" value="1"/>
</dbReference>
<protein>
    <recommendedName>
        <fullName evidence="1">HTH cro/C1-type domain-containing protein</fullName>
    </recommendedName>
</protein>